<dbReference type="EMBL" id="KN823202">
    <property type="protein sequence ID" value="KIO19792.1"/>
    <property type="molecule type" value="Genomic_DNA"/>
</dbReference>
<keyword evidence="2" id="KW-1185">Reference proteome</keyword>
<proteinExistence type="predicted"/>
<sequence>MFNSTNNWSRTALTGRIKVISSNLGAGQYICRSVGARNNLKTCDDYDDALRVRIAPGEETVILEGLNANASGMPWVGLAASSADKEFGKNSSEWAALTFTTLPSVYPPLKTADNTSGGVSWTWYLGWDGSLRSVWNDEANSVGYNLSWSVELKTKRVYGVSNRKAYVARYYNNNGNTETPVRLVFEPDMPTK</sequence>
<reference evidence="2" key="2">
    <citation type="submission" date="2015-01" db="EMBL/GenBank/DDBJ databases">
        <title>Evolutionary Origins and Diversification of the Mycorrhizal Mutualists.</title>
        <authorList>
            <consortium name="DOE Joint Genome Institute"/>
            <consortium name="Mycorrhizal Genomics Consortium"/>
            <person name="Kohler A."/>
            <person name="Kuo A."/>
            <person name="Nagy L.G."/>
            <person name="Floudas D."/>
            <person name="Copeland A."/>
            <person name="Barry K.W."/>
            <person name="Cichocki N."/>
            <person name="Veneault-Fourrey C."/>
            <person name="LaButti K."/>
            <person name="Lindquist E.A."/>
            <person name="Lipzen A."/>
            <person name="Lundell T."/>
            <person name="Morin E."/>
            <person name="Murat C."/>
            <person name="Riley R."/>
            <person name="Ohm R."/>
            <person name="Sun H."/>
            <person name="Tunlid A."/>
            <person name="Henrissat B."/>
            <person name="Grigoriev I.V."/>
            <person name="Hibbett D.S."/>
            <person name="Martin F."/>
        </authorList>
    </citation>
    <scope>NUCLEOTIDE SEQUENCE [LARGE SCALE GENOMIC DNA]</scope>
    <source>
        <strain evidence="2">MUT 4182</strain>
    </source>
</reference>
<name>A0A0C3LEB0_9AGAM</name>
<accession>A0A0C3LEB0</accession>
<evidence type="ECO:0000313" key="2">
    <source>
        <dbReference type="Proteomes" id="UP000054248"/>
    </source>
</evidence>
<protein>
    <submittedName>
        <fullName evidence="1">Uncharacterized protein</fullName>
    </submittedName>
</protein>
<dbReference type="Proteomes" id="UP000054248">
    <property type="component" value="Unassembled WGS sequence"/>
</dbReference>
<evidence type="ECO:0000313" key="1">
    <source>
        <dbReference type="EMBL" id="KIO19792.1"/>
    </source>
</evidence>
<gene>
    <name evidence="1" type="ORF">M407DRAFT_246058</name>
</gene>
<dbReference type="AlphaFoldDB" id="A0A0C3LEB0"/>
<reference evidence="1 2" key="1">
    <citation type="submission" date="2014-04" db="EMBL/GenBank/DDBJ databases">
        <authorList>
            <consortium name="DOE Joint Genome Institute"/>
            <person name="Kuo A."/>
            <person name="Girlanda M."/>
            <person name="Perotto S."/>
            <person name="Kohler A."/>
            <person name="Nagy L.G."/>
            <person name="Floudas D."/>
            <person name="Copeland A."/>
            <person name="Barry K.W."/>
            <person name="Cichocki N."/>
            <person name="Veneault-Fourrey C."/>
            <person name="LaButti K."/>
            <person name="Lindquist E.A."/>
            <person name="Lipzen A."/>
            <person name="Lundell T."/>
            <person name="Morin E."/>
            <person name="Murat C."/>
            <person name="Sun H."/>
            <person name="Tunlid A."/>
            <person name="Henrissat B."/>
            <person name="Grigoriev I.V."/>
            <person name="Hibbett D.S."/>
            <person name="Martin F."/>
            <person name="Nordberg H.P."/>
            <person name="Cantor M.N."/>
            <person name="Hua S.X."/>
        </authorList>
    </citation>
    <scope>NUCLEOTIDE SEQUENCE [LARGE SCALE GENOMIC DNA]</scope>
    <source>
        <strain evidence="1 2">MUT 4182</strain>
    </source>
</reference>
<dbReference type="HOGENOM" id="CLU_1422398_0_0_1"/>
<organism evidence="1 2">
    <name type="scientific">Tulasnella calospora MUT 4182</name>
    <dbReference type="NCBI Taxonomy" id="1051891"/>
    <lineage>
        <taxon>Eukaryota</taxon>
        <taxon>Fungi</taxon>
        <taxon>Dikarya</taxon>
        <taxon>Basidiomycota</taxon>
        <taxon>Agaricomycotina</taxon>
        <taxon>Agaricomycetes</taxon>
        <taxon>Cantharellales</taxon>
        <taxon>Tulasnellaceae</taxon>
        <taxon>Tulasnella</taxon>
    </lineage>
</organism>
<dbReference type="OrthoDB" id="3179443at2759"/>